<name>B9M2H6_GEODF</name>
<organism evidence="2 3">
    <name type="scientific">Geotalea daltonii (strain DSM 22248 / JCM 15807 / FRC-32)</name>
    <name type="common">Geobacter daltonii</name>
    <dbReference type="NCBI Taxonomy" id="316067"/>
    <lineage>
        <taxon>Bacteria</taxon>
        <taxon>Pseudomonadati</taxon>
        <taxon>Thermodesulfobacteriota</taxon>
        <taxon>Desulfuromonadia</taxon>
        <taxon>Geobacterales</taxon>
        <taxon>Geobacteraceae</taxon>
        <taxon>Geotalea</taxon>
    </lineage>
</organism>
<dbReference type="KEGG" id="geo:Geob_0993"/>
<sequence>MKKMLFLLLAGLLISCASTSEEEVVISNKSEKVTENTLTIRPSKPIRTTKYPFNFLLIAVPSAYKQKSKGWALVAPNGDKIKVAAILKTKDGIKTRFDHVGFMYGNQKQYLLLSADPYEKLKEEYVEVEITASQAFVADEIKWLNTAKY</sequence>
<feature type="chain" id="PRO_5002886458" evidence="1">
    <location>
        <begin position="21"/>
        <end position="149"/>
    </location>
</feature>
<protein>
    <submittedName>
        <fullName evidence="2">Uncharacterized protein</fullName>
    </submittedName>
</protein>
<dbReference type="RefSeq" id="WP_012646084.1">
    <property type="nucleotide sequence ID" value="NC_011979.1"/>
</dbReference>
<keyword evidence="1" id="KW-0732">Signal</keyword>
<dbReference type="HOGENOM" id="CLU_1747014_0_0_7"/>
<feature type="signal peptide" evidence="1">
    <location>
        <begin position="1"/>
        <end position="20"/>
    </location>
</feature>
<dbReference type="AlphaFoldDB" id="B9M2H6"/>
<dbReference type="Proteomes" id="UP000007721">
    <property type="component" value="Chromosome"/>
</dbReference>
<dbReference type="STRING" id="316067.Geob_0993"/>
<keyword evidence="3" id="KW-1185">Reference proteome</keyword>
<dbReference type="PROSITE" id="PS51257">
    <property type="entry name" value="PROKAR_LIPOPROTEIN"/>
    <property type="match status" value="1"/>
</dbReference>
<reference evidence="2 3" key="1">
    <citation type="submission" date="2009-01" db="EMBL/GenBank/DDBJ databases">
        <title>Complete sequence of Geobacter sp. FRC-32.</title>
        <authorList>
            <consortium name="US DOE Joint Genome Institute"/>
            <person name="Lucas S."/>
            <person name="Copeland A."/>
            <person name="Lapidus A."/>
            <person name="Glavina del Rio T."/>
            <person name="Dalin E."/>
            <person name="Tice H."/>
            <person name="Bruce D."/>
            <person name="Goodwin L."/>
            <person name="Pitluck S."/>
            <person name="Saunders E."/>
            <person name="Brettin T."/>
            <person name="Detter J.C."/>
            <person name="Han C."/>
            <person name="Larimer F."/>
            <person name="Land M."/>
            <person name="Hauser L."/>
            <person name="Kyrpides N."/>
            <person name="Ovchinnikova G."/>
            <person name="Kostka J."/>
            <person name="Richardson P."/>
        </authorList>
    </citation>
    <scope>NUCLEOTIDE SEQUENCE [LARGE SCALE GENOMIC DNA]</scope>
    <source>
        <strain evidence="3">DSM 22248 / JCM 15807 / FRC-32</strain>
    </source>
</reference>
<gene>
    <name evidence="2" type="ordered locus">Geob_0993</name>
</gene>
<evidence type="ECO:0000313" key="3">
    <source>
        <dbReference type="Proteomes" id="UP000007721"/>
    </source>
</evidence>
<evidence type="ECO:0000256" key="1">
    <source>
        <dbReference type="SAM" id="SignalP"/>
    </source>
</evidence>
<accession>B9M2H6</accession>
<dbReference type="EMBL" id="CP001390">
    <property type="protein sequence ID" value="ACM19355.1"/>
    <property type="molecule type" value="Genomic_DNA"/>
</dbReference>
<proteinExistence type="predicted"/>
<evidence type="ECO:0000313" key="2">
    <source>
        <dbReference type="EMBL" id="ACM19355.1"/>
    </source>
</evidence>